<dbReference type="InterPro" id="IPR005110">
    <property type="entry name" value="MoeA_linker/N"/>
</dbReference>
<sequence>MTGMTASRTADGLAANGSRTEPGALRSARTWERARSIARSCAGQPLPSVPRALADALGHALAEPLLALTDLPPFATAAMDGWAVSGPGPWRLAGAGVLAGQEPLPLGRDTAVPIATGAPVPAGATAVLRHEHGAADTARGRLDDRSPAPVPESQDIRPRGQECRSGEPLLPAGTTVTERVLGLAAAAGYDRLTVHRRPSVELFVLGDELLTRVAPRAGRVRDALGPLLPPWLHACGAELIGRRLIADDLAALREAVLRSPADVVVTTGSTAAGPVDFLHDTLRAVNARLLVDSVAVRPGHPMLLAELPATADGRARRLAGVPGNPLAAVAGLVTLAEPLLSRLGGRHGAEPLRLTAGSALPGHPRDTRLLPVFTAGQEVSPLPFDGPAMLRGLALADGLAVLPPGGAPVDLLELPRR</sequence>
<evidence type="ECO:0000256" key="3">
    <source>
        <dbReference type="ARBA" id="ARBA00010763"/>
    </source>
</evidence>
<accession>A0A918YMJ0</accession>
<evidence type="ECO:0000256" key="2">
    <source>
        <dbReference type="ARBA" id="ARBA00005046"/>
    </source>
</evidence>
<name>A0A918YMJ0_9ACTN</name>
<keyword evidence="5 7" id="KW-0501">Molybdenum cofactor biosynthesis</keyword>
<keyword evidence="7" id="KW-0808">Transferase</keyword>
<proteinExistence type="inferred from homology"/>
<evidence type="ECO:0000256" key="8">
    <source>
        <dbReference type="SAM" id="MobiDB-lite"/>
    </source>
</evidence>
<dbReference type="EC" id="2.10.1.1" evidence="7"/>
<evidence type="ECO:0000256" key="5">
    <source>
        <dbReference type="ARBA" id="ARBA00023150"/>
    </source>
</evidence>
<feature type="region of interest" description="Disordered" evidence="8">
    <location>
        <begin position="132"/>
        <end position="170"/>
    </location>
</feature>
<dbReference type="GO" id="GO:0046872">
    <property type="term" value="F:metal ion binding"/>
    <property type="evidence" value="ECO:0007669"/>
    <property type="project" value="UniProtKB-UniRule"/>
</dbReference>
<dbReference type="SUPFAM" id="SSF63882">
    <property type="entry name" value="MoeA N-terminal region -like"/>
    <property type="match status" value="1"/>
</dbReference>
<evidence type="ECO:0000313" key="11">
    <source>
        <dbReference type="Proteomes" id="UP000655443"/>
    </source>
</evidence>
<reference evidence="10" key="2">
    <citation type="submission" date="2020-09" db="EMBL/GenBank/DDBJ databases">
        <authorList>
            <person name="Sun Q."/>
            <person name="Ohkuma M."/>
        </authorList>
    </citation>
    <scope>NUCLEOTIDE SEQUENCE</scope>
    <source>
        <strain evidence="10">JCM 4714</strain>
    </source>
</reference>
<dbReference type="CDD" id="cd00887">
    <property type="entry name" value="MoeA"/>
    <property type="match status" value="1"/>
</dbReference>
<comment type="caution">
    <text evidence="10">The sequence shown here is derived from an EMBL/GenBank/DDBJ whole genome shotgun (WGS) entry which is preliminary data.</text>
</comment>
<dbReference type="Pfam" id="PF03454">
    <property type="entry name" value="MoeA_C"/>
    <property type="match status" value="1"/>
</dbReference>
<feature type="compositionally biased region" description="Basic and acidic residues" evidence="8">
    <location>
        <begin position="132"/>
        <end position="146"/>
    </location>
</feature>
<dbReference type="Gene3D" id="3.40.980.10">
    <property type="entry name" value="MoaB/Mog-like domain"/>
    <property type="match status" value="1"/>
</dbReference>
<dbReference type="GO" id="GO:0061599">
    <property type="term" value="F:molybdopterin molybdotransferase activity"/>
    <property type="evidence" value="ECO:0007669"/>
    <property type="project" value="UniProtKB-UniRule"/>
</dbReference>
<dbReference type="PANTHER" id="PTHR10192">
    <property type="entry name" value="MOLYBDOPTERIN BIOSYNTHESIS PROTEIN"/>
    <property type="match status" value="1"/>
</dbReference>
<keyword evidence="7" id="KW-0479">Metal-binding</keyword>
<feature type="region of interest" description="Disordered" evidence="8">
    <location>
        <begin position="1"/>
        <end position="29"/>
    </location>
</feature>
<keyword evidence="7" id="KW-0460">Magnesium</keyword>
<dbReference type="Proteomes" id="UP000655443">
    <property type="component" value="Unassembled WGS sequence"/>
</dbReference>
<dbReference type="SMART" id="SM00852">
    <property type="entry name" value="MoCF_biosynth"/>
    <property type="match status" value="1"/>
</dbReference>
<comment type="pathway">
    <text evidence="2 7">Cofactor biosynthesis; molybdopterin biosynthesis.</text>
</comment>
<dbReference type="InterPro" id="IPR036688">
    <property type="entry name" value="MoeA_C_domain_IV_sf"/>
</dbReference>
<dbReference type="Gene3D" id="2.170.190.11">
    <property type="entry name" value="Molybdopterin biosynthesis moea protein, domain 3"/>
    <property type="match status" value="1"/>
</dbReference>
<comment type="similarity">
    <text evidence="3 7">Belongs to the MoeA family.</text>
</comment>
<gene>
    <name evidence="10" type="ORF">GCM10010339_55960</name>
</gene>
<dbReference type="InterPro" id="IPR036135">
    <property type="entry name" value="MoeA_linker/N_sf"/>
</dbReference>
<reference evidence="10" key="1">
    <citation type="journal article" date="2014" name="Int. J. Syst. Evol. Microbiol.">
        <title>Complete genome sequence of Corynebacterium casei LMG S-19264T (=DSM 44701T), isolated from a smear-ripened cheese.</title>
        <authorList>
            <consortium name="US DOE Joint Genome Institute (JGI-PGF)"/>
            <person name="Walter F."/>
            <person name="Albersmeier A."/>
            <person name="Kalinowski J."/>
            <person name="Ruckert C."/>
        </authorList>
    </citation>
    <scope>NUCLEOTIDE SEQUENCE</scope>
    <source>
        <strain evidence="10">JCM 4714</strain>
    </source>
</reference>
<dbReference type="Gene3D" id="2.40.340.10">
    <property type="entry name" value="MoeA, C-terminal, domain IV"/>
    <property type="match status" value="1"/>
</dbReference>
<dbReference type="InterPro" id="IPR005111">
    <property type="entry name" value="MoeA_C_domain_IV"/>
</dbReference>
<comment type="catalytic activity">
    <reaction evidence="6">
        <text>adenylyl-molybdopterin + molybdate = Mo-molybdopterin + AMP + H(+)</text>
        <dbReference type="Rhea" id="RHEA:35047"/>
        <dbReference type="ChEBI" id="CHEBI:15378"/>
        <dbReference type="ChEBI" id="CHEBI:36264"/>
        <dbReference type="ChEBI" id="CHEBI:62727"/>
        <dbReference type="ChEBI" id="CHEBI:71302"/>
        <dbReference type="ChEBI" id="CHEBI:456215"/>
        <dbReference type="EC" id="2.10.1.1"/>
    </reaction>
</comment>
<evidence type="ECO:0000256" key="6">
    <source>
        <dbReference type="ARBA" id="ARBA00047317"/>
    </source>
</evidence>
<dbReference type="GO" id="GO:0005829">
    <property type="term" value="C:cytosol"/>
    <property type="evidence" value="ECO:0007669"/>
    <property type="project" value="TreeGrafter"/>
</dbReference>
<comment type="cofactor">
    <cofactor evidence="7">
        <name>Mg(2+)</name>
        <dbReference type="ChEBI" id="CHEBI:18420"/>
    </cofactor>
</comment>
<evidence type="ECO:0000256" key="1">
    <source>
        <dbReference type="ARBA" id="ARBA00002901"/>
    </source>
</evidence>
<feature type="compositionally biased region" description="Basic and acidic residues" evidence="8">
    <location>
        <begin position="154"/>
        <end position="165"/>
    </location>
</feature>
<dbReference type="InterPro" id="IPR038987">
    <property type="entry name" value="MoeA-like"/>
</dbReference>
<protein>
    <recommendedName>
        <fullName evidence="7">Molybdopterin molybdenumtransferase</fullName>
        <ecNumber evidence="7">2.10.1.1</ecNumber>
    </recommendedName>
</protein>
<dbReference type="InterPro" id="IPR001453">
    <property type="entry name" value="MoaB/Mog_dom"/>
</dbReference>
<feature type="domain" description="MoaB/Mog" evidence="9">
    <location>
        <begin position="201"/>
        <end position="342"/>
    </location>
</feature>
<evidence type="ECO:0000256" key="4">
    <source>
        <dbReference type="ARBA" id="ARBA00022505"/>
    </source>
</evidence>
<keyword evidence="4 7" id="KW-0500">Molybdenum</keyword>
<keyword evidence="11" id="KW-1185">Reference proteome</keyword>
<dbReference type="SUPFAM" id="SSF53218">
    <property type="entry name" value="Molybdenum cofactor biosynthesis proteins"/>
    <property type="match status" value="1"/>
</dbReference>
<dbReference type="SUPFAM" id="SSF63867">
    <property type="entry name" value="MoeA C-terminal domain-like"/>
    <property type="match status" value="1"/>
</dbReference>
<dbReference type="AlphaFoldDB" id="A0A918YMJ0"/>
<comment type="function">
    <text evidence="1 7">Catalyzes the insertion of molybdate into adenylated molybdopterin with the concomitant release of AMP.</text>
</comment>
<evidence type="ECO:0000256" key="7">
    <source>
        <dbReference type="RuleBase" id="RU365090"/>
    </source>
</evidence>
<evidence type="ECO:0000259" key="9">
    <source>
        <dbReference type="SMART" id="SM00852"/>
    </source>
</evidence>
<dbReference type="InterPro" id="IPR036425">
    <property type="entry name" value="MoaB/Mog-like_dom_sf"/>
</dbReference>
<dbReference type="Pfam" id="PF03453">
    <property type="entry name" value="MoeA_N"/>
    <property type="match status" value="1"/>
</dbReference>
<dbReference type="EMBL" id="BMVG01000016">
    <property type="protein sequence ID" value="GHE08262.1"/>
    <property type="molecule type" value="Genomic_DNA"/>
</dbReference>
<organism evidence="10 11">
    <name type="scientific">Streptomyces alanosinicus</name>
    <dbReference type="NCBI Taxonomy" id="68171"/>
    <lineage>
        <taxon>Bacteria</taxon>
        <taxon>Bacillati</taxon>
        <taxon>Actinomycetota</taxon>
        <taxon>Actinomycetes</taxon>
        <taxon>Kitasatosporales</taxon>
        <taxon>Streptomycetaceae</taxon>
        <taxon>Streptomyces</taxon>
    </lineage>
</organism>
<dbReference type="Pfam" id="PF00994">
    <property type="entry name" value="MoCF_biosynth"/>
    <property type="match status" value="1"/>
</dbReference>
<dbReference type="GO" id="GO:0006777">
    <property type="term" value="P:Mo-molybdopterin cofactor biosynthetic process"/>
    <property type="evidence" value="ECO:0007669"/>
    <property type="project" value="UniProtKB-UniRule"/>
</dbReference>
<evidence type="ECO:0000313" key="10">
    <source>
        <dbReference type="EMBL" id="GHE08262.1"/>
    </source>
</evidence>
<dbReference type="PANTHER" id="PTHR10192:SF5">
    <property type="entry name" value="GEPHYRIN"/>
    <property type="match status" value="1"/>
</dbReference>
<dbReference type="Gene3D" id="3.90.105.10">
    <property type="entry name" value="Molybdopterin biosynthesis moea protein, domain 2"/>
    <property type="match status" value="1"/>
</dbReference>